<evidence type="ECO:0000313" key="2">
    <source>
        <dbReference type="EMBL" id="KAB8338910.1"/>
    </source>
</evidence>
<evidence type="ECO:0000313" key="3">
    <source>
        <dbReference type="Proteomes" id="UP000327013"/>
    </source>
</evidence>
<dbReference type="InterPro" id="IPR019002">
    <property type="entry name" value="Ribosome_biogenesis_Nop16"/>
</dbReference>
<accession>A0A5N6KQW0</accession>
<dbReference type="EMBL" id="VIBQ01000010">
    <property type="protein sequence ID" value="KAB8338910.1"/>
    <property type="molecule type" value="Genomic_DNA"/>
</dbReference>
<gene>
    <name evidence="2" type="ORF">FH972_021852</name>
</gene>
<organism evidence="2 3">
    <name type="scientific">Carpinus fangiana</name>
    <dbReference type="NCBI Taxonomy" id="176857"/>
    <lineage>
        <taxon>Eukaryota</taxon>
        <taxon>Viridiplantae</taxon>
        <taxon>Streptophyta</taxon>
        <taxon>Embryophyta</taxon>
        <taxon>Tracheophyta</taxon>
        <taxon>Spermatophyta</taxon>
        <taxon>Magnoliopsida</taxon>
        <taxon>eudicotyledons</taxon>
        <taxon>Gunneridae</taxon>
        <taxon>Pentapetalae</taxon>
        <taxon>rosids</taxon>
        <taxon>fabids</taxon>
        <taxon>Fagales</taxon>
        <taxon>Betulaceae</taxon>
        <taxon>Carpinus</taxon>
    </lineage>
</organism>
<dbReference type="Proteomes" id="UP000327013">
    <property type="component" value="Unassembled WGS sequence"/>
</dbReference>
<protein>
    <submittedName>
        <fullName evidence="2">Uncharacterized protein</fullName>
    </submittedName>
</protein>
<sequence>MGRELQKRKNRSSVSKVRQKPKSKKKIFNNPIIAANWDQKQTLSQNYRRLGLATKLNAPSGGIERNLADIKAAQQAGEEHAQGDTTKRKGSVKDARTEAERTNHDRALTITLRMVLSGARPWKLTMLCYDNWKTAWRSCRSCPSRSENSQIERLNG</sequence>
<comment type="caution">
    <text evidence="2">The sequence shown here is derived from an EMBL/GenBank/DDBJ whole genome shotgun (WGS) entry which is preliminary data.</text>
</comment>
<feature type="region of interest" description="Disordered" evidence="1">
    <location>
        <begin position="1"/>
        <end position="29"/>
    </location>
</feature>
<dbReference type="AlphaFoldDB" id="A0A5N6KQW0"/>
<feature type="region of interest" description="Disordered" evidence="1">
    <location>
        <begin position="73"/>
        <end position="100"/>
    </location>
</feature>
<feature type="compositionally biased region" description="Basic and acidic residues" evidence="1">
    <location>
        <begin position="77"/>
        <end position="100"/>
    </location>
</feature>
<keyword evidence="3" id="KW-1185">Reference proteome</keyword>
<reference evidence="2 3" key="1">
    <citation type="submission" date="2019-06" db="EMBL/GenBank/DDBJ databases">
        <title>A chromosomal-level reference genome of Carpinus fangiana (Coryloideae, Betulaceae).</title>
        <authorList>
            <person name="Yang X."/>
            <person name="Wang Z."/>
            <person name="Zhang L."/>
            <person name="Hao G."/>
            <person name="Liu J."/>
            <person name="Yang Y."/>
        </authorList>
    </citation>
    <scope>NUCLEOTIDE SEQUENCE [LARGE SCALE GENOMIC DNA]</scope>
    <source>
        <strain evidence="2">Cfa_2016G</strain>
        <tissue evidence="2">Leaf</tissue>
    </source>
</reference>
<dbReference type="OrthoDB" id="285729at2759"/>
<evidence type="ECO:0000256" key="1">
    <source>
        <dbReference type="SAM" id="MobiDB-lite"/>
    </source>
</evidence>
<feature type="compositionally biased region" description="Basic residues" evidence="1">
    <location>
        <begin position="8"/>
        <end position="27"/>
    </location>
</feature>
<proteinExistence type="predicted"/>
<dbReference type="Pfam" id="PF09420">
    <property type="entry name" value="Nop16"/>
    <property type="match status" value="1"/>
</dbReference>
<name>A0A5N6KQW0_9ROSI</name>